<keyword evidence="3" id="KW-1185">Reference proteome</keyword>
<evidence type="ECO:0000313" key="2">
    <source>
        <dbReference type="EMBL" id="EGZ13757.1"/>
    </source>
</evidence>
<dbReference type="KEGG" id="psoj:PHYSODRAFT_514357"/>
<keyword evidence="1" id="KW-1133">Transmembrane helix</keyword>
<sequence>MLLPQLQNREVYHELSLKYLLTAIPQLLAALLLLLDCVCTFSRASSTFAYGTMVDSCLHEGIAGLMLVSILFSTFHLALSVCCSFPAFCPVDPIRCQLSRIVACPGSVANLPHYNLYPRLAHTCATFTMLFALCIKPAHIFKDQHPRVRRKIINSCCSTTTRLLLAHSPYLPVGDPVQLLVFNRFSSLRTC</sequence>
<evidence type="ECO:0000256" key="1">
    <source>
        <dbReference type="SAM" id="Phobius"/>
    </source>
</evidence>
<dbReference type="Proteomes" id="UP000002640">
    <property type="component" value="Unassembled WGS sequence"/>
</dbReference>
<feature type="transmembrane region" description="Helical" evidence="1">
    <location>
        <begin position="20"/>
        <end position="41"/>
    </location>
</feature>
<dbReference type="EMBL" id="JH159156">
    <property type="protein sequence ID" value="EGZ13757.1"/>
    <property type="molecule type" value="Genomic_DNA"/>
</dbReference>
<reference evidence="2 3" key="1">
    <citation type="journal article" date="2006" name="Science">
        <title>Phytophthora genome sequences uncover evolutionary origins and mechanisms of pathogenesis.</title>
        <authorList>
            <person name="Tyler B.M."/>
            <person name="Tripathy S."/>
            <person name="Zhang X."/>
            <person name="Dehal P."/>
            <person name="Jiang R.H."/>
            <person name="Aerts A."/>
            <person name="Arredondo F.D."/>
            <person name="Baxter L."/>
            <person name="Bensasson D."/>
            <person name="Beynon J.L."/>
            <person name="Chapman J."/>
            <person name="Damasceno C.M."/>
            <person name="Dorrance A.E."/>
            <person name="Dou D."/>
            <person name="Dickerman A.W."/>
            <person name="Dubchak I.L."/>
            <person name="Garbelotto M."/>
            <person name="Gijzen M."/>
            <person name="Gordon S.G."/>
            <person name="Govers F."/>
            <person name="Grunwald N.J."/>
            <person name="Huang W."/>
            <person name="Ivors K.L."/>
            <person name="Jones R.W."/>
            <person name="Kamoun S."/>
            <person name="Krampis K."/>
            <person name="Lamour K.H."/>
            <person name="Lee M.K."/>
            <person name="McDonald W.H."/>
            <person name="Medina M."/>
            <person name="Meijer H.J."/>
            <person name="Nordberg E.K."/>
            <person name="Maclean D.J."/>
            <person name="Ospina-Giraldo M.D."/>
            <person name="Morris P.F."/>
            <person name="Phuntumart V."/>
            <person name="Putnam N.H."/>
            <person name="Rash S."/>
            <person name="Rose J.K."/>
            <person name="Sakihama Y."/>
            <person name="Salamov A.A."/>
            <person name="Savidor A."/>
            <person name="Scheuring C.F."/>
            <person name="Smith B.M."/>
            <person name="Sobral B.W."/>
            <person name="Terry A."/>
            <person name="Torto-Alalibo T.A."/>
            <person name="Win J."/>
            <person name="Xu Z."/>
            <person name="Zhang H."/>
            <person name="Grigoriev I.V."/>
            <person name="Rokhsar D.S."/>
            <person name="Boore J.L."/>
        </authorList>
    </citation>
    <scope>NUCLEOTIDE SEQUENCE [LARGE SCALE GENOMIC DNA]</scope>
    <source>
        <strain evidence="2 3">P6497</strain>
    </source>
</reference>
<dbReference type="GeneID" id="20659556"/>
<gene>
    <name evidence="2" type="ORF">PHYSODRAFT_514357</name>
</gene>
<feature type="transmembrane region" description="Helical" evidence="1">
    <location>
        <begin position="62"/>
        <end position="88"/>
    </location>
</feature>
<organism evidence="2 3">
    <name type="scientific">Phytophthora sojae (strain P6497)</name>
    <name type="common">Soybean stem and root rot agent</name>
    <name type="synonym">Phytophthora megasperma f. sp. glycines</name>
    <dbReference type="NCBI Taxonomy" id="1094619"/>
    <lineage>
        <taxon>Eukaryota</taxon>
        <taxon>Sar</taxon>
        <taxon>Stramenopiles</taxon>
        <taxon>Oomycota</taxon>
        <taxon>Peronosporomycetes</taxon>
        <taxon>Peronosporales</taxon>
        <taxon>Peronosporaceae</taxon>
        <taxon>Phytophthora</taxon>
    </lineage>
</organism>
<accession>G4ZVD3</accession>
<name>G4ZVD3_PHYSP</name>
<proteinExistence type="predicted"/>
<feature type="transmembrane region" description="Helical" evidence="1">
    <location>
        <begin position="120"/>
        <end position="141"/>
    </location>
</feature>
<dbReference type="InParanoid" id="G4ZVD3"/>
<keyword evidence="1" id="KW-0472">Membrane</keyword>
<keyword evidence="1" id="KW-0812">Transmembrane</keyword>
<dbReference type="AlphaFoldDB" id="G4ZVD3"/>
<protein>
    <submittedName>
        <fullName evidence="2">Uncharacterized protein</fullName>
    </submittedName>
</protein>
<evidence type="ECO:0000313" key="3">
    <source>
        <dbReference type="Proteomes" id="UP000002640"/>
    </source>
</evidence>
<dbReference type="RefSeq" id="XP_009531186.1">
    <property type="nucleotide sequence ID" value="XM_009532891.1"/>
</dbReference>